<dbReference type="OrthoDB" id="4851849at2759"/>
<sequence>MVCFTRSLSLVRGNRIKPLSSTESDGFEIAKRRRDFADAIAYFCAYNGEPDNVTAVALGRKDAKVVVWIASNATVSPEVLNFLDNDVLSMVQRLAKTKQGQLPSDEKGTVTRLLRNILNFTRKKIFKYYKTTITTWKEIGELSNPEGLDNTTTDISMFYGWFKKEFYKSGDKLEECDMPALAVSCYVAYTNGVFGILERGSSQGNEERPDYERLYKLLSKLGKHIRLFTRMIHAIEALRRDFREGFLVEPVAASTPKPIPLPKLNEQSMGKIVARVFQKEDERHQFYHHLNQFYNREEISQSLQRCKKGRVRVHAEILLIDYFDKFDASFLDTDDKYIGCSKPACYLCYQYICQHPDNYTLPPTHQKLYHAWSLPTIRA</sequence>
<protein>
    <submittedName>
        <fullName evidence="1">Uncharacterized protein</fullName>
    </submittedName>
</protein>
<evidence type="ECO:0000313" key="2">
    <source>
        <dbReference type="Proteomes" id="UP000326198"/>
    </source>
</evidence>
<dbReference type="PANTHER" id="PTHR42037">
    <property type="match status" value="1"/>
</dbReference>
<organism evidence="1 2">
    <name type="scientific">Aspergillus bertholletiae</name>
    <dbReference type="NCBI Taxonomy" id="1226010"/>
    <lineage>
        <taxon>Eukaryota</taxon>
        <taxon>Fungi</taxon>
        <taxon>Dikarya</taxon>
        <taxon>Ascomycota</taxon>
        <taxon>Pezizomycotina</taxon>
        <taxon>Eurotiomycetes</taxon>
        <taxon>Eurotiomycetidae</taxon>
        <taxon>Eurotiales</taxon>
        <taxon>Aspergillaceae</taxon>
        <taxon>Aspergillus</taxon>
        <taxon>Aspergillus subgen. Circumdati</taxon>
    </lineage>
</organism>
<dbReference type="Pfam" id="PF14441">
    <property type="entry name" value="OTT_1508_deam"/>
    <property type="match status" value="1"/>
</dbReference>
<name>A0A5N7AMG1_9EURO</name>
<dbReference type="InterPro" id="IPR027796">
    <property type="entry name" value="OTT_1508_deam-like"/>
</dbReference>
<reference evidence="1 2" key="1">
    <citation type="submission" date="2019-04" db="EMBL/GenBank/DDBJ databases">
        <title>Friends and foes A comparative genomics studyof 23 Aspergillus species from section Flavi.</title>
        <authorList>
            <consortium name="DOE Joint Genome Institute"/>
            <person name="Kjaerbolling I."/>
            <person name="Vesth T."/>
            <person name="Frisvad J.C."/>
            <person name="Nybo J.L."/>
            <person name="Theobald S."/>
            <person name="Kildgaard S."/>
            <person name="Isbrandt T."/>
            <person name="Kuo A."/>
            <person name="Sato A."/>
            <person name="Lyhne E.K."/>
            <person name="Kogle M.E."/>
            <person name="Wiebenga A."/>
            <person name="Kun R.S."/>
            <person name="Lubbers R.J."/>
            <person name="Makela M.R."/>
            <person name="Barry K."/>
            <person name="Chovatia M."/>
            <person name="Clum A."/>
            <person name="Daum C."/>
            <person name="Haridas S."/>
            <person name="He G."/>
            <person name="LaButti K."/>
            <person name="Lipzen A."/>
            <person name="Mondo S."/>
            <person name="Riley R."/>
            <person name="Salamov A."/>
            <person name="Simmons B.A."/>
            <person name="Magnuson J.K."/>
            <person name="Henrissat B."/>
            <person name="Mortensen U.H."/>
            <person name="Larsen T.O."/>
            <person name="Devries R.P."/>
            <person name="Grigoriev I.V."/>
            <person name="Machida M."/>
            <person name="Baker S.E."/>
            <person name="Andersen M.R."/>
        </authorList>
    </citation>
    <scope>NUCLEOTIDE SEQUENCE [LARGE SCALE GENOMIC DNA]</scope>
    <source>
        <strain evidence="1 2">IBT 29228</strain>
    </source>
</reference>
<keyword evidence="2" id="KW-1185">Reference proteome</keyword>
<dbReference type="EMBL" id="ML736488">
    <property type="protein sequence ID" value="KAE8371072.1"/>
    <property type="molecule type" value="Genomic_DNA"/>
</dbReference>
<evidence type="ECO:0000313" key="1">
    <source>
        <dbReference type="EMBL" id="KAE8371072.1"/>
    </source>
</evidence>
<accession>A0A5N7AMG1</accession>
<dbReference type="AlphaFoldDB" id="A0A5N7AMG1"/>
<feature type="non-terminal residue" evidence="1">
    <location>
        <position position="379"/>
    </location>
</feature>
<dbReference type="PANTHER" id="PTHR42037:SF1">
    <property type="match status" value="1"/>
</dbReference>
<gene>
    <name evidence="1" type="ORF">BDV26DRAFT_276824</name>
</gene>
<dbReference type="Proteomes" id="UP000326198">
    <property type="component" value="Unassembled WGS sequence"/>
</dbReference>
<proteinExistence type="predicted"/>